<reference evidence="3 4" key="1">
    <citation type="journal article" date="2014" name="Genome Biol.">
        <title>Transcriptome and methylome profiling reveals relics of genome dominance in the mesopolyploid Brassica oleracea.</title>
        <authorList>
            <person name="Parkin I.A."/>
            <person name="Koh C."/>
            <person name="Tang H."/>
            <person name="Robinson S.J."/>
            <person name="Kagale S."/>
            <person name="Clarke W.E."/>
            <person name="Town C.D."/>
            <person name="Nixon J."/>
            <person name="Krishnakumar V."/>
            <person name="Bidwell S.L."/>
            <person name="Denoeud F."/>
            <person name="Belcram H."/>
            <person name="Links M.G."/>
            <person name="Just J."/>
            <person name="Clarke C."/>
            <person name="Bender T."/>
            <person name="Huebert T."/>
            <person name="Mason A.S."/>
            <person name="Pires J.C."/>
            <person name="Barker G."/>
            <person name="Moore J."/>
            <person name="Walley P.G."/>
            <person name="Manoli S."/>
            <person name="Batley J."/>
            <person name="Edwards D."/>
            <person name="Nelson M.N."/>
            <person name="Wang X."/>
            <person name="Paterson A.H."/>
            <person name="King G."/>
            <person name="Bancroft I."/>
            <person name="Chalhoub B."/>
            <person name="Sharpe A.G."/>
        </authorList>
    </citation>
    <scope>NUCLEOTIDE SEQUENCE</scope>
    <source>
        <strain evidence="3 4">cv. TO1000</strain>
    </source>
</reference>
<dbReference type="EnsemblPlants" id="Bo1g151550.1">
    <property type="protein sequence ID" value="Bo1g151550.1"/>
    <property type="gene ID" value="Bo1g151550"/>
</dbReference>
<name>A0A0D3AFH7_BRAOL</name>
<proteinExistence type="inferred from homology"/>
<reference evidence="3" key="2">
    <citation type="submission" date="2015-03" db="UniProtKB">
        <authorList>
            <consortium name="EnsemblPlants"/>
        </authorList>
    </citation>
    <scope>IDENTIFICATION</scope>
</reference>
<dbReference type="STRING" id="109376.A0A0D3AFH7"/>
<organism evidence="3 4">
    <name type="scientific">Brassica oleracea var. oleracea</name>
    <dbReference type="NCBI Taxonomy" id="109376"/>
    <lineage>
        <taxon>Eukaryota</taxon>
        <taxon>Viridiplantae</taxon>
        <taxon>Streptophyta</taxon>
        <taxon>Embryophyta</taxon>
        <taxon>Tracheophyta</taxon>
        <taxon>Spermatophyta</taxon>
        <taxon>Magnoliopsida</taxon>
        <taxon>eudicotyledons</taxon>
        <taxon>Gunneridae</taxon>
        <taxon>Pentapetalae</taxon>
        <taxon>rosids</taxon>
        <taxon>malvids</taxon>
        <taxon>Brassicales</taxon>
        <taxon>Brassicaceae</taxon>
        <taxon>Brassiceae</taxon>
        <taxon>Brassica</taxon>
    </lineage>
</organism>
<dbReference type="InterPro" id="IPR008802">
    <property type="entry name" value="REF"/>
</dbReference>
<accession>A0A0D3AFH7</accession>
<evidence type="ECO:0008006" key="5">
    <source>
        <dbReference type="Google" id="ProtNLM"/>
    </source>
</evidence>
<dbReference type="HOGENOM" id="CLU_069928_0_0_1"/>
<sequence>IPHHHPLTSFSSSKINLKSKKKKKKKEESSSSLQTNAFSDILFAHPIISPAIMAQTDLNQPKLDMTKEEKERLKYLEFVQAAAVEAVLRFALIYAKAKDKSGPLKPGVESVEGAVKTVVGPVYQKYHDVPVEVLKYMDQKVDMSVNELDRRVPPVVKQVSAHAISAAQIAPVVARAFASEVRRAGVVETASGMAKSVYTKYEPAAKELYASYEPKAEQCAVSAWKKLNQLPLFPRLAQVAVPTAAFCSEKYNDTVVKAAEKGYRVSSYMPLVPTERISKIFSEEKAETAKPVEFHPLD</sequence>
<dbReference type="Pfam" id="PF05755">
    <property type="entry name" value="REF"/>
    <property type="match status" value="1"/>
</dbReference>
<evidence type="ECO:0000313" key="4">
    <source>
        <dbReference type="Proteomes" id="UP000032141"/>
    </source>
</evidence>
<dbReference type="PANTHER" id="PTHR33732:SF9">
    <property type="entry name" value="REF_SRPP-LIKE PROTEIN OS05G0151300_LOC_OS05G05940"/>
    <property type="match status" value="1"/>
</dbReference>
<feature type="region of interest" description="Disordered" evidence="2">
    <location>
        <begin position="1"/>
        <end position="32"/>
    </location>
</feature>
<dbReference type="Proteomes" id="UP000032141">
    <property type="component" value="Chromosome C1"/>
</dbReference>
<dbReference type="Gramene" id="Bo1g151550.1">
    <property type="protein sequence ID" value="Bo1g151550.1"/>
    <property type="gene ID" value="Bo1g151550"/>
</dbReference>
<evidence type="ECO:0000313" key="3">
    <source>
        <dbReference type="EnsemblPlants" id="Bo1g151550.1"/>
    </source>
</evidence>
<dbReference type="OMA" id="AQPKLDM"/>
<dbReference type="eggNOG" id="ENOG502QUI7">
    <property type="taxonomic scope" value="Eukaryota"/>
</dbReference>
<dbReference type="PANTHER" id="PTHR33732">
    <property type="entry name" value="REF/SRPP-LIKE PROTEIN OS05G0151300/LOC_OS05G05940"/>
    <property type="match status" value="1"/>
</dbReference>
<evidence type="ECO:0000256" key="2">
    <source>
        <dbReference type="SAM" id="MobiDB-lite"/>
    </source>
</evidence>
<evidence type="ECO:0000256" key="1">
    <source>
        <dbReference type="ARBA" id="ARBA00009737"/>
    </source>
</evidence>
<keyword evidence="4" id="KW-1185">Reference proteome</keyword>
<dbReference type="AlphaFoldDB" id="A0A0D3AFH7"/>
<protein>
    <recommendedName>
        <fullName evidence="5">Small rubber particle protein</fullName>
    </recommendedName>
</protein>
<comment type="similarity">
    <text evidence="1">Belongs to the REF/SRPP family.</text>
</comment>